<accession>A6GHN5</accession>
<dbReference type="AlphaFoldDB" id="A6GHN5"/>
<dbReference type="Proteomes" id="UP000005801">
    <property type="component" value="Unassembled WGS sequence"/>
</dbReference>
<dbReference type="PANTHER" id="PTHR36451">
    <property type="entry name" value="PAPS-DEPENDENT SULFOTRANSFERASE STF3"/>
    <property type="match status" value="1"/>
</dbReference>
<reference evidence="1 2" key="1">
    <citation type="submission" date="2007-06" db="EMBL/GenBank/DDBJ databases">
        <authorList>
            <person name="Shimkets L."/>
            <person name="Ferriera S."/>
            <person name="Johnson J."/>
            <person name="Kravitz S."/>
            <person name="Beeson K."/>
            <person name="Sutton G."/>
            <person name="Rogers Y.-H."/>
            <person name="Friedman R."/>
            <person name="Frazier M."/>
            <person name="Venter J.C."/>
        </authorList>
    </citation>
    <scope>NUCLEOTIDE SEQUENCE [LARGE SCALE GENOMIC DNA]</scope>
    <source>
        <strain evidence="1 2">SIR-1</strain>
    </source>
</reference>
<dbReference type="eggNOG" id="ENOG502ZCIG">
    <property type="taxonomic scope" value="Bacteria"/>
</dbReference>
<sequence>MTMTDPLDKDALLRAAAAQVPDADFGSDDFHEPLSVFLDALRGEAQLEPMGVWATVTRVMASLTKRRKLARLLAREPAIAERPIEAPVFVLGFPRTGTTMLHNLLASDPASRAIRLWEMREPFAPEDAPADWKEQVIATTEQLVKAGYQLSPRLEQIHPLRPTWPDECSWLLRNSFSTMVLGFSYFIPSYVQWLNQRDAAPDYAYFRLQLQAILSQRPGQPLVLKDPCHIWQLGTLLDTFPDARVIHLHRDISEVLPSFCSLCRALQEGGATARSPEAIGAYASDMLETAMDRMIATRAGLSARDEARILDLDYRELVGAPLDAMAKIYGHIERPLSAEATLAMGAWLEGSRALTGRHRYSLDMFGLDASATRARFAAYSERFSAHLSTAA</sequence>
<keyword evidence="2" id="KW-1185">Reference proteome</keyword>
<organism evidence="1 2">
    <name type="scientific">Plesiocystis pacifica SIR-1</name>
    <dbReference type="NCBI Taxonomy" id="391625"/>
    <lineage>
        <taxon>Bacteria</taxon>
        <taxon>Pseudomonadati</taxon>
        <taxon>Myxococcota</taxon>
        <taxon>Polyangia</taxon>
        <taxon>Nannocystales</taxon>
        <taxon>Nannocystaceae</taxon>
        <taxon>Plesiocystis</taxon>
    </lineage>
</organism>
<dbReference type="STRING" id="391625.PPSIR1_31168"/>
<dbReference type="SUPFAM" id="SSF52540">
    <property type="entry name" value="P-loop containing nucleoside triphosphate hydrolases"/>
    <property type="match status" value="1"/>
</dbReference>
<evidence type="ECO:0000313" key="1">
    <source>
        <dbReference type="EMBL" id="EDM74615.1"/>
    </source>
</evidence>
<dbReference type="PANTHER" id="PTHR36451:SF1">
    <property type="entry name" value="OMEGA-HYDROXY-BETA-DIHYDROMENAQUINONE-9 SULFOTRANSFERASE STF3"/>
    <property type="match status" value="1"/>
</dbReference>
<dbReference type="Pfam" id="PF13469">
    <property type="entry name" value="Sulfotransfer_3"/>
    <property type="match status" value="1"/>
</dbReference>
<evidence type="ECO:0000313" key="2">
    <source>
        <dbReference type="Proteomes" id="UP000005801"/>
    </source>
</evidence>
<dbReference type="Gene3D" id="3.40.50.300">
    <property type="entry name" value="P-loop containing nucleotide triphosphate hydrolases"/>
    <property type="match status" value="1"/>
</dbReference>
<proteinExistence type="predicted"/>
<name>A6GHN5_9BACT</name>
<gene>
    <name evidence="1" type="ORF">PPSIR1_31168</name>
</gene>
<evidence type="ECO:0008006" key="3">
    <source>
        <dbReference type="Google" id="ProtNLM"/>
    </source>
</evidence>
<protein>
    <recommendedName>
        <fullName evidence="3">Sulfotransferase</fullName>
    </recommendedName>
</protein>
<comment type="caution">
    <text evidence="1">The sequence shown here is derived from an EMBL/GenBank/DDBJ whole genome shotgun (WGS) entry which is preliminary data.</text>
</comment>
<dbReference type="InterPro" id="IPR027417">
    <property type="entry name" value="P-loop_NTPase"/>
</dbReference>
<dbReference type="InterPro" id="IPR052736">
    <property type="entry name" value="Stf3_sulfotransferase"/>
</dbReference>
<dbReference type="EMBL" id="ABCS01000122">
    <property type="protein sequence ID" value="EDM74615.1"/>
    <property type="molecule type" value="Genomic_DNA"/>
</dbReference>